<dbReference type="AlphaFoldDB" id="A0A285T258"/>
<evidence type="ECO:0000313" key="2">
    <source>
        <dbReference type="EMBL" id="SOC15375.1"/>
    </source>
</evidence>
<evidence type="ECO:0000256" key="1">
    <source>
        <dbReference type="SAM" id="MobiDB-lite"/>
    </source>
</evidence>
<feature type="compositionally biased region" description="Polar residues" evidence="1">
    <location>
        <begin position="191"/>
        <end position="201"/>
    </location>
</feature>
<dbReference type="EMBL" id="OBMM01000002">
    <property type="protein sequence ID" value="SOC15375.1"/>
    <property type="molecule type" value="Genomic_DNA"/>
</dbReference>
<feature type="region of interest" description="Disordered" evidence="1">
    <location>
        <begin position="108"/>
        <end position="130"/>
    </location>
</feature>
<feature type="region of interest" description="Disordered" evidence="1">
    <location>
        <begin position="1"/>
        <end position="51"/>
    </location>
</feature>
<organism evidence="2 3">
    <name type="scientific">Thalassospira xiamenensis</name>
    <dbReference type="NCBI Taxonomy" id="220697"/>
    <lineage>
        <taxon>Bacteria</taxon>
        <taxon>Pseudomonadati</taxon>
        <taxon>Pseudomonadota</taxon>
        <taxon>Alphaproteobacteria</taxon>
        <taxon>Rhodospirillales</taxon>
        <taxon>Thalassospiraceae</taxon>
        <taxon>Thalassospira</taxon>
    </lineage>
</organism>
<dbReference type="Proteomes" id="UP000219068">
    <property type="component" value="Unassembled WGS sequence"/>
</dbReference>
<protein>
    <submittedName>
        <fullName evidence="2">Uncharacterized protein</fullName>
    </submittedName>
</protein>
<name>A0A285T258_9PROT</name>
<evidence type="ECO:0000313" key="3">
    <source>
        <dbReference type="Proteomes" id="UP000219068"/>
    </source>
</evidence>
<feature type="compositionally biased region" description="Polar residues" evidence="1">
    <location>
        <begin position="119"/>
        <end position="129"/>
    </location>
</feature>
<feature type="region of interest" description="Disordered" evidence="1">
    <location>
        <begin position="175"/>
        <end position="209"/>
    </location>
</feature>
<reference evidence="2 3" key="1">
    <citation type="submission" date="2017-08" db="EMBL/GenBank/DDBJ databases">
        <authorList>
            <person name="de Groot N.N."/>
        </authorList>
    </citation>
    <scope>NUCLEOTIDE SEQUENCE [LARGE SCALE GENOMIC DNA]</scope>
    <source>
        <strain evidence="2 3">USBA 78</strain>
    </source>
</reference>
<accession>A0A285T258</accession>
<proteinExistence type="predicted"/>
<gene>
    <name evidence="2" type="ORF">SAMN05428964_102104</name>
</gene>
<sequence length="209" mass="22483">MAALPATDEARTHLGRLPSSPADDLALTARSDHSRPCRHFRQPMSPDTSRASAILANKPPRAHGPLRLLPAMSAFPATDEPRTHLGHLPSSPADDLRALDPLRSLPAMSTFPATDETRTNLGRSPSSPTDGLLAHHPLRSSSAMAAFTQPMEPGHTSGARPPLVHHRRVTDHRCPLLPLLPGKSNAPFPTRRTSPVMTNDRVSPLSPLP</sequence>